<dbReference type="Proteomes" id="UP000238479">
    <property type="component" value="Chromosome 4"/>
</dbReference>
<proteinExistence type="predicted"/>
<gene>
    <name evidence="1" type="ORF">RchiOBHm_Chr4g0445301</name>
</gene>
<sequence length="69" mass="8423">MNEILYIFQFIYLSSSTNDKRNQMNQNTDDISFIWKIEKHRQISFFSPYLAHPSSKKYESLEAWSRWGR</sequence>
<organism evidence="1 2">
    <name type="scientific">Rosa chinensis</name>
    <name type="common">China rose</name>
    <dbReference type="NCBI Taxonomy" id="74649"/>
    <lineage>
        <taxon>Eukaryota</taxon>
        <taxon>Viridiplantae</taxon>
        <taxon>Streptophyta</taxon>
        <taxon>Embryophyta</taxon>
        <taxon>Tracheophyta</taxon>
        <taxon>Spermatophyta</taxon>
        <taxon>Magnoliopsida</taxon>
        <taxon>eudicotyledons</taxon>
        <taxon>Gunneridae</taxon>
        <taxon>Pentapetalae</taxon>
        <taxon>rosids</taxon>
        <taxon>fabids</taxon>
        <taxon>Rosales</taxon>
        <taxon>Rosaceae</taxon>
        <taxon>Rosoideae</taxon>
        <taxon>Rosoideae incertae sedis</taxon>
        <taxon>Rosa</taxon>
    </lineage>
</organism>
<accession>A0A2P6R4K5</accession>
<name>A0A2P6R4K5_ROSCH</name>
<comment type="caution">
    <text evidence="1">The sequence shown here is derived from an EMBL/GenBank/DDBJ whole genome shotgun (WGS) entry which is preliminary data.</text>
</comment>
<evidence type="ECO:0000313" key="1">
    <source>
        <dbReference type="EMBL" id="PRQ41289.1"/>
    </source>
</evidence>
<reference evidence="1 2" key="1">
    <citation type="journal article" date="2018" name="Nat. Genet.">
        <title>The Rosa genome provides new insights in the design of modern roses.</title>
        <authorList>
            <person name="Bendahmane M."/>
        </authorList>
    </citation>
    <scope>NUCLEOTIDE SEQUENCE [LARGE SCALE GENOMIC DNA]</scope>
    <source>
        <strain evidence="2">cv. Old Blush</strain>
    </source>
</reference>
<evidence type="ECO:0000313" key="2">
    <source>
        <dbReference type="Proteomes" id="UP000238479"/>
    </source>
</evidence>
<dbReference type="AlphaFoldDB" id="A0A2P6R4K5"/>
<dbReference type="EMBL" id="PDCK01000042">
    <property type="protein sequence ID" value="PRQ41289.1"/>
    <property type="molecule type" value="Genomic_DNA"/>
</dbReference>
<keyword evidence="2" id="KW-1185">Reference proteome</keyword>
<protein>
    <submittedName>
        <fullName evidence="1">Uncharacterized protein</fullName>
    </submittedName>
</protein>
<dbReference type="Gramene" id="PRQ41289">
    <property type="protein sequence ID" value="PRQ41289"/>
    <property type="gene ID" value="RchiOBHm_Chr4g0445301"/>
</dbReference>